<evidence type="ECO:0000256" key="2">
    <source>
        <dbReference type="SAM" id="Phobius"/>
    </source>
</evidence>
<gene>
    <name evidence="3" type="ORF">DB43_DW00080</name>
</gene>
<name>A0A0C1EBP3_9BACT</name>
<accession>A0A0C1EBP3</accession>
<feature type="region of interest" description="Disordered" evidence="1">
    <location>
        <begin position="140"/>
        <end position="169"/>
    </location>
</feature>
<reference evidence="3 4" key="1">
    <citation type="journal article" date="2014" name="Mol. Biol. Evol.">
        <title>Massive expansion of Ubiquitination-related gene families within the Chlamydiae.</title>
        <authorList>
            <person name="Domman D."/>
            <person name="Collingro A."/>
            <person name="Lagkouvardos I."/>
            <person name="Gehre L."/>
            <person name="Weinmaier T."/>
            <person name="Rattei T."/>
            <person name="Subtil A."/>
            <person name="Horn M."/>
        </authorList>
    </citation>
    <scope>NUCLEOTIDE SEQUENCE [LARGE SCALE GENOMIC DNA]</scope>
    <source>
        <strain evidence="3 4">OEW1</strain>
    </source>
</reference>
<organism evidence="3 4">
    <name type="scientific">Parachlamydia acanthamoebae</name>
    <dbReference type="NCBI Taxonomy" id="83552"/>
    <lineage>
        <taxon>Bacteria</taxon>
        <taxon>Pseudomonadati</taxon>
        <taxon>Chlamydiota</taxon>
        <taxon>Chlamydiia</taxon>
        <taxon>Parachlamydiales</taxon>
        <taxon>Parachlamydiaceae</taxon>
        <taxon>Parachlamydia</taxon>
    </lineage>
</organism>
<dbReference type="AlphaFoldDB" id="A0A0C1EBP3"/>
<sequence length="583" mass="64811">MLQLRSTKETNHGKNRFHASLLFFEHSFCFCAEDVKVTAEIESDQAFAGQPLPGTIMITHDSQEAVDAGSFMLNGKTPLKAQFQRDVRMAQGSPLVISIYLFTLDSQDKGLYVLPNIHVTVGGKKYQSALSSYEVHDAHASRPTAVPAKPSSTYEPPSAAPPKSTASTNTNVTPVLKLEAFVQGKSTLFPGERTQLVYRYVFNTDINLTKELVPMLDAVGMRKVGSKQIHDHTEGNFSIREIMQEVEAVKPGKYVYGPSLIEGYAGPERQLLSAPAPIVTVIVNELPQETTPKTFNGAIGDFTYQVKMLTPSTVQVGDKIQLSIQVTGKGDLSTIKLPDLCCQPGFEGLFTQSDLHDSGKIQGDTVSFIAEMRPLSILVHEIPSIEFSSFNPQTKKYVIKRSAPIPLTVTESQPDLQKETQVNAKEAWSPQNAKPHDIEIQGNEPLTRQNLDNRFLATWWSLLLIPLGVGFLLFQIQLKKHLADMQRHSTIPQSEQILKEALKNQHQPDLCFALITRALLTRLVEKKKIPTTEVTFGALPREGIVGEVREFLMQVEKMRFSGHPEVSVEEYLTKGKELFSKVE</sequence>
<dbReference type="PATRIC" id="fig|83552.4.peg.269"/>
<proteinExistence type="predicted"/>
<protein>
    <recommendedName>
        <fullName evidence="5">Protein BatD</fullName>
    </recommendedName>
</protein>
<evidence type="ECO:0008006" key="5">
    <source>
        <dbReference type="Google" id="ProtNLM"/>
    </source>
</evidence>
<evidence type="ECO:0000256" key="1">
    <source>
        <dbReference type="SAM" id="MobiDB-lite"/>
    </source>
</evidence>
<feature type="transmembrane region" description="Helical" evidence="2">
    <location>
        <begin position="457"/>
        <end position="478"/>
    </location>
</feature>
<keyword evidence="2" id="KW-1133">Transmembrane helix</keyword>
<evidence type="ECO:0000313" key="4">
    <source>
        <dbReference type="Proteomes" id="UP000031307"/>
    </source>
</evidence>
<evidence type="ECO:0000313" key="3">
    <source>
        <dbReference type="EMBL" id="KIA78512.1"/>
    </source>
</evidence>
<dbReference type="PANTHER" id="PTHR40940">
    <property type="entry name" value="PROTEIN BATD-RELATED"/>
    <property type="match status" value="1"/>
</dbReference>
<dbReference type="EMBL" id="JSAM01000017">
    <property type="protein sequence ID" value="KIA78512.1"/>
    <property type="molecule type" value="Genomic_DNA"/>
</dbReference>
<comment type="caution">
    <text evidence="3">The sequence shown here is derived from an EMBL/GenBank/DDBJ whole genome shotgun (WGS) entry which is preliminary data.</text>
</comment>
<dbReference type="InterPro" id="IPR025738">
    <property type="entry name" value="BatD"/>
</dbReference>
<dbReference type="PANTHER" id="PTHR40940:SF2">
    <property type="entry name" value="BATD"/>
    <property type="match status" value="1"/>
</dbReference>
<keyword evidence="2" id="KW-0812">Transmembrane</keyword>
<dbReference type="Proteomes" id="UP000031307">
    <property type="component" value="Unassembled WGS sequence"/>
</dbReference>
<keyword evidence="2" id="KW-0472">Membrane</keyword>